<sequence>MPRAKFDITIDGDQWRQKRDRIGFSAGGDTFNTGEYFSDTWIDPLTDTLFLRPRCYYVNWYTSNTAPYDKLSLADFGLSSPWKETDITGIGGSRYLEGTPASSGVAVQTTSSYAKNTGFYVGFFAYSEGSNYIAMECGYSNTPGVANDTALRIYSDGVCEVWRGGKKVTEGKLSGTNGSSKLENNLFEFIILPCRHKELLVLSTKGNGVRAIFEDILDTDPSPTITPASRFWIKMYGTVKFQAAPLKFATSGYASSFVYDLASPPPVGATLEPTNNPAWASGSGTVYGDISYRTGNSDAVAVSLVREDGTTAFVPNGVLNELRIKATLSGNGSSSPAVYGVAGGYERERAFTDDSEVANLGNSWQKISYQVPETGGSSFTFDLFNPSQAGITGLYDHSNKPVLVYLGDTIVHEGMTEPIEFQYSTTTASDKAILKSNAHITELLKSYQFRERMIFDNMLISHATDDCIIRRLVHLVGGTDYDLNLQTASVRAGDKAPATCGDFIEIADIGENAWSYLSKVMQDYLGGWWYGEYPVLDTGAPNTFIKFTTKSQSSINGSASKYTWYETTADAIAAGKPTDEAWRYVYREQRYHYIAPEGNEVIVTGYDNRLGLPVQAVKKDLASIDPTTPPSTRPANWLGVVKSIGLTNRAIVTQDLADSACTLLFDRCSVAREVREIEVELPVNDTTGFPIWVSDKVTLDGLGDYIVTSISGEVIKDPETFLQSQPGENWIWRPATIILSNITGYSDATSFEDIVNLSTINGVRNFIARRGFIEGSVTRLPLYQRNNL</sequence>
<evidence type="ECO:0000313" key="1">
    <source>
        <dbReference type="EMBL" id="CAB4141979.1"/>
    </source>
</evidence>
<proteinExistence type="predicted"/>
<reference evidence="1" key="1">
    <citation type="submission" date="2020-04" db="EMBL/GenBank/DDBJ databases">
        <authorList>
            <person name="Chiriac C."/>
            <person name="Salcher M."/>
            <person name="Ghai R."/>
            <person name="Kavagutti S V."/>
        </authorList>
    </citation>
    <scope>NUCLEOTIDE SEQUENCE</scope>
</reference>
<dbReference type="EMBL" id="LR796403">
    <property type="protein sequence ID" value="CAB4141979.1"/>
    <property type="molecule type" value="Genomic_DNA"/>
</dbReference>
<organism evidence="1">
    <name type="scientific">uncultured Caudovirales phage</name>
    <dbReference type="NCBI Taxonomy" id="2100421"/>
    <lineage>
        <taxon>Viruses</taxon>
        <taxon>Duplodnaviria</taxon>
        <taxon>Heunggongvirae</taxon>
        <taxon>Uroviricota</taxon>
        <taxon>Caudoviricetes</taxon>
        <taxon>Peduoviridae</taxon>
        <taxon>Maltschvirus</taxon>
        <taxon>Maltschvirus maltsch</taxon>
    </lineage>
</organism>
<protein>
    <submittedName>
        <fullName evidence="1">Uncharacterized protein</fullName>
    </submittedName>
</protein>
<accession>A0A6J5MDY9</accession>
<name>A0A6J5MDY9_9CAUD</name>
<gene>
    <name evidence="1" type="ORF">UFOVP423_13</name>
</gene>